<evidence type="ECO:0000256" key="1">
    <source>
        <dbReference type="ARBA" id="ARBA00022679"/>
    </source>
</evidence>
<organism evidence="5 6">
    <name type="scientific">Vreelandella salicampi</name>
    <dbReference type="NCBI Taxonomy" id="1449798"/>
    <lineage>
        <taxon>Bacteria</taxon>
        <taxon>Pseudomonadati</taxon>
        <taxon>Pseudomonadota</taxon>
        <taxon>Gammaproteobacteria</taxon>
        <taxon>Oceanospirillales</taxon>
        <taxon>Halomonadaceae</taxon>
        <taxon>Vreelandella</taxon>
    </lineage>
</organism>
<dbReference type="Proteomes" id="UP000586119">
    <property type="component" value="Unassembled WGS sequence"/>
</dbReference>
<dbReference type="Pfam" id="PF13579">
    <property type="entry name" value="Glyco_trans_4_4"/>
    <property type="match status" value="1"/>
</dbReference>
<dbReference type="InterPro" id="IPR002654">
    <property type="entry name" value="Glyco_trans_25"/>
</dbReference>
<dbReference type="Pfam" id="PF00534">
    <property type="entry name" value="Glycos_transf_1"/>
    <property type="match status" value="1"/>
</dbReference>
<feature type="domain" description="Glycosyltransferase subfamily 4-like N-terminal" evidence="4">
    <location>
        <begin position="40"/>
        <end position="219"/>
    </location>
</feature>
<proteinExistence type="predicted"/>
<sequence>MDELLHLATQLADQPAAPIAQPIEGRVAYVVSHGQSYASNGYAIRTQGIAQALNQHGFETLCFVRPGRPWELVGVKSDITPEVTVNSVRYIHSRWKNGQAPNGERAQLEANVARFIELFQVYRPAVVLAASNWMVGLPAWIAAKRLGLPFYNEVRGFWELSRDAREPGYANTPAFKQEAERDAFVAKQARKVFTLNQPMLDELVNRGIDANRIEIVPNGVSELPKNKPADPTLKQQLGIQENEKVIGYVGSFSAYEGLDVLLEACTQLVQKGEKLKLLLVGDDQLITEVTTGNKTFTNQPWLIQVGRVPHAHVADYYALIDAVVIPRKKLPVCELVPPMKAAEALAYGKRLVVSDVVPLVEYAQQHNGVVSFEAGKVGSLAQALQKALKLPASKISTELLFSARTELIVKVLNGEESGLSTTEQVKTNPSRQEVALELLLKHIEPITLQPKEPTWLNFDVTEERYISISAEVEYRNIREGQNRKAVLLLQGKDASGNRIDQPLGKLSKSEHFSSYFIYLVPTRGKVLKQHKFVVPADITQISLGLCTFNHQSGEEIIVRNIKVQAIPPTQVAVSEKALIKKKSKALIFTNLGLSTIDGSSVFIANIANIYSQVFEEVYLLSVQKTGDNFKSRIKNQKNLNLLFCDSESVREEIYRLDQELDFDTIFVRGWGQRNIWFDKRYASKICYYCPLTKNPSEEDLAIFRSVGELAFQTEELRNKTIKLIGDKKNILIPPLINFPKNKKIIKKRNKKVVVSYIGTLRSECYSYNLLSSLINMLHKFNFNIEVNIAIGKIFYEDAKERSEVVSLVDKLRSICCVSVEEKVSQERCDEILESSDLSFSLWEPNEQNSTQVSTKMLDCLSSGCNVICFRTDLHEKILGKDYQFFIESIEDLDKKIFHSVKRLSVHKTRYKNNYLLSNFSLEWHVLNIARNYGVDIPNKRGWEKSFFSNQYDNIYGIYINESEKRKLEFLSKNNGLKINYFKGVDGRIELKDEFEHYSKQPFATNWERRAKRKRLTIGAMGHLASFISVAKDALKNGYKKILIFEADILLHKDFFSLYFQRHPKDFKIFYLGAGKWNSDVNYISSGFYYRPNQTTGTFAVAFDAVALELLLEEWSKLVDPSDIAMWPVTDKFNDECYVSVPNLAICDVATSLTGSGRSQREISEKFGWDLFEYNIHYVERVNKYFHRIFIEFDHVLTNAFIKISCQHKKIEIPVHESSYCILVEDVVEEIECFNLFIKNINEIN</sequence>
<dbReference type="Gene3D" id="3.40.50.2000">
    <property type="entry name" value="Glycogen Phosphorylase B"/>
    <property type="match status" value="2"/>
</dbReference>
<dbReference type="Pfam" id="PF01755">
    <property type="entry name" value="Glyco_transf_25"/>
    <property type="match status" value="1"/>
</dbReference>
<dbReference type="AlphaFoldDB" id="A0A7Z0RUM0"/>
<keyword evidence="6" id="KW-1185">Reference proteome</keyword>
<accession>A0A7Z0RUM0</accession>
<dbReference type="PANTHER" id="PTHR46401">
    <property type="entry name" value="GLYCOSYLTRANSFERASE WBBK-RELATED"/>
    <property type="match status" value="1"/>
</dbReference>
<protein>
    <submittedName>
        <fullName evidence="5">Glycosyltransferase</fullName>
    </submittedName>
</protein>
<dbReference type="PANTHER" id="PTHR46401:SF2">
    <property type="entry name" value="GLYCOSYLTRANSFERASE WBBK-RELATED"/>
    <property type="match status" value="1"/>
</dbReference>
<dbReference type="SUPFAM" id="SSF53756">
    <property type="entry name" value="UDP-Glycosyltransferase/glycogen phosphorylase"/>
    <property type="match status" value="1"/>
</dbReference>
<gene>
    <name evidence="5" type="ORF">HZS81_06045</name>
</gene>
<dbReference type="EMBL" id="JACCDF010000003">
    <property type="protein sequence ID" value="NYS60325.1"/>
    <property type="molecule type" value="Genomic_DNA"/>
</dbReference>
<dbReference type="RefSeq" id="WP_179929655.1">
    <property type="nucleotide sequence ID" value="NZ_JACCDF010000003.1"/>
</dbReference>
<feature type="domain" description="Glycosyl transferase family 25" evidence="3">
    <location>
        <begin position="954"/>
        <end position="1076"/>
    </location>
</feature>
<dbReference type="CDD" id="cd03801">
    <property type="entry name" value="GT4_PimA-like"/>
    <property type="match status" value="1"/>
</dbReference>
<name>A0A7Z0RUM0_9GAMM</name>
<keyword evidence="1 5" id="KW-0808">Transferase</keyword>
<comment type="caution">
    <text evidence="5">The sequence shown here is derived from an EMBL/GenBank/DDBJ whole genome shotgun (WGS) entry which is preliminary data.</text>
</comment>
<evidence type="ECO:0000259" key="2">
    <source>
        <dbReference type="Pfam" id="PF00534"/>
    </source>
</evidence>
<feature type="domain" description="Glycosyl transferase family 1" evidence="2">
    <location>
        <begin position="232"/>
        <end position="391"/>
    </location>
</feature>
<dbReference type="InterPro" id="IPR001296">
    <property type="entry name" value="Glyco_trans_1"/>
</dbReference>
<dbReference type="GO" id="GO:0016757">
    <property type="term" value="F:glycosyltransferase activity"/>
    <property type="evidence" value="ECO:0007669"/>
    <property type="project" value="InterPro"/>
</dbReference>
<evidence type="ECO:0000259" key="4">
    <source>
        <dbReference type="Pfam" id="PF13579"/>
    </source>
</evidence>
<evidence type="ECO:0000313" key="5">
    <source>
        <dbReference type="EMBL" id="NYS60325.1"/>
    </source>
</evidence>
<dbReference type="InterPro" id="IPR028098">
    <property type="entry name" value="Glyco_trans_4-like_N"/>
</dbReference>
<reference evidence="5 6" key="1">
    <citation type="journal article" date="2015" name="Int. J. Syst. Evol. Microbiol.">
        <title>Halomonas salicampi sp. nov., a halotolerant and alkalitolerant bacterium isolated from a saltern soil.</title>
        <authorList>
            <person name="Lee J.C."/>
            <person name="Kim Y.S."/>
            <person name="Yun B.S."/>
            <person name="Whang K.S."/>
        </authorList>
    </citation>
    <scope>NUCLEOTIDE SEQUENCE [LARGE SCALE GENOMIC DNA]</scope>
    <source>
        <strain evidence="5 6">BH103</strain>
    </source>
</reference>
<evidence type="ECO:0000259" key="3">
    <source>
        <dbReference type="Pfam" id="PF01755"/>
    </source>
</evidence>
<evidence type="ECO:0000313" key="6">
    <source>
        <dbReference type="Proteomes" id="UP000586119"/>
    </source>
</evidence>